<dbReference type="SMART" id="SM00513">
    <property type="entry name" value="SAP"/>
    <property type="match status" value="1"/>
</dbReference>
<name>A0A6M3QVY4_ISKNV</name>
<gene>
    <name evidence="2" type="primary">85</name>
</gene>
<reference evidence="2 3" key="1">
    <citation type="submission" date="2019-09" db="EMBL/GenBank/DDBJ databases">
        <title>Repeated detections of megalocytivirus infection in ornamental and wild banggai cardinalfish Pterapogon kauderni.</title>
        <authorList>
            <person name="Koda S.A."/>
            <person name="Subramaniam K."/>
            <person name="Yanong R.P."/>
            <person name="Pouder D.B."/>
            <person name="Pedersen M."/>
            <person name="Pelton C."/>
            <person name="Groff J.M."/>
            <person name="Phelps N."/>
            <person name="Armien A.G."/>
            <person name="Waltzek T.B."/>
        </authorList>
    </citation>
    <scope>NUCLEOTIDE SEQUENCE [LARGE SCALE GENOMIC DNA]</scope>
    <source>
        <strain evidence="2">BCIV/WVL17393/2012</strain>
    </source>
</reference>
<dbReference type="InterPro" id="IPR003034">
    <property type="entry name" value="SAP_dom"/>
</dbReference>
<dbReference type="Gene3D" id="1.10.720.30">
    <property type="entry name" value="SAP domain"/>
    <property type="match status" value="1"/>
</dbReference>
<dbReference type="Proteomes" id="UP000500860">
    <property type="component" value="Segment"/>
</dbReference>
<accession>A0A6M3QVY4</accession>
<evidence type="ECO:0000313" key="3">
    <source>
        <dbReference type="Proteomes" id="UP000500860"/>
    </source>
</evidence>
<organism evidence="2 3">
    <name type="scientific">Banggai cardinalfish iridovirus</name>
    <dbReference type="NCBI Taxonomy" id="565290"/>
    <lineage>
        <taxon>Viruses</taxon>
        <taxon>Varidnaviria</taxon>
        <taxon>Bamfordvirae</taxon>
        <taxon>Nucleocytoviricota</taxon>
        <taxon>Megaviricetes</taxon>
        <taxon>Pimascovirales</taxon>
        <taxon>Pimascovirales incertae sedis</taxon>
        <taxon>Iridoviridae</taxon>
        <taxon>Alphairidovirinae</taxon>
        <taxon>Megalocytivirus</taxon>
        <taxon>Megalocytivirus pagrus1</taxon>
        <taxon>Infectious spleen and kidney necrosis virus</taxon>
    </lineage>
</organism>
<evidence type="ECO:0000313" key="2">
    <source>
        <dbReference type="EMBL" id="QJC63438.2"/>
    </source>
</evidence>
<proteinExistence type="predicted"/>
<sequence length="156" mass="17650">MSTSIFDCRPMYLYPQMWKMEDLSKLPVVKLKELCKARNLTVSGNKDALVQRLLGNRNQMQLHILNRSLMPKVVRPPAITAVATTGLLDVPGMPGMLYDRDSHLCMIANPHPDKTLYAHRYIAVGVYKDGQLLPLDSAAVDMCRNCRVPHDWTMVV</sequence>
<protein>
    <submittedName>
        <fullName evidence="2">SAP domain-containing protein</fullName>
    </submittedName>
</protein>
<dbReference type="InterPro" id="IPR036361">
    <property type="entry name" value="SAP_dom_sf"/>
</dbReference>
<feature type="domain" description="SAP" evidence="1">
    <location>
        <begin position="23"/>
        <end position="57"/>
    </location>
</feature>
<dbReference type="SUPFAM" id="SSF68906">
    <property type="entry name" value="SAP domain"/>
    <property type="match status" value="1"/>
</dbReference>
<dbReference type="Pfam" id="PF02037">
    <property type="entry name" value="SAP"/>
    <property type="match status" value="1"/>
</dbReference>
<dbReference type="EMBL" id="MN432490">
    <property type="protein sequence ID" value="QJC63438.2"/>
    <property type="molecule type" value="Genomic_DNA"/>
</dbReference>
<evidence type="ECO:0000259" key="1">
    <source>
        <dbReference type="PROSITE" id="PS50800"/>
    </source>
</evidence>
<dbReference type="PROSITE" id="PS50800">
    <property type="entry name" value="SAP"/>
    <property type="match status" value="1"/>
</dbReference>